<sequence length="198" mass="22475">MTLQLAPDFSAAQWISDELRRQDWWRLVTRGPLGFEAYARLRFIPDPAYPGMSENDFEAQDDLPDEQESLQQVVATLVGHTQTPDDLYFAIWDGWPSGVSQLDVPKWSLTYREFVLLRGGSADFQKWRAPQWPDEHGRDDLPTPAYVWPADHEWCVTQDVDPHFAAIGGSAAAIEALRAEPDLDLVADDPAVDPPFYF</sequence>
<dbReference type="Proteomes" id="UP000636793">
    <property type="component" value="Unassembled WGS sequence"/>
</dbReference>
<organism evidence="1 2">
    <name type="scientific">Flexivirga endophytica</name>
    <dbReference type="NCBI Taxonomy" id="1849103"/>
    <lineage>
        <taxon>Bacteria</taxon>
        <taxon>Bacillati</taxon>
        <taxon>Actinomycetota</taxon>
        <taxon>Actinomycetes</taxon>
        <taxon>Micrococcales</taxon>
        <taxon>Dermacoccaceae</taxon>
        <taxon>Flexivirga</taxon>
    </lineage>
</organism>
<comment type="caution">
    <text evidence="1">The sequence shown here is derived from an EMBL/GenBank/DDBJ whole genome shotgun (WGS) entry which is preliminary data.</text>
</comment>
<dbReference type="EMBL" id="BMHI01000002">
    <property type="protein sequence ID" value="GGB25263.1"/>
    <property type="molecule type" value="Genomic_DNA"/>
</dbReference>
<gene>
    <name evidence="1" type="ORF">GCM10011492_14140</name>
</gene>
<reference evidence="1" key="2">
    <citation type="submission" date="2020-09" db="EMBL/GenBank/DDBJ databases">
        <authorList>
            <person name="Sun Q."/>
            <person name="Zhou Y."/>
        </authorList>
    </citation>
    <scope>NUCLEOTIDE SEQUENCE</scope>
    <source>
        <strain evidence="1">CGMCC 1.15085</strain>
    </source>
</reference>
<evidence type="ECO:0000313" key="2">
    <source>
        <dbReference type="Proteomes" id="UP000636793"/>
    </source>
</evidence>
<protein>
    <submittedName>
        <fullName evidence="1">Uncharacterized protein</fullName>
    </submittedName>
</protein>
<accession>A0A916T042</accession>
<proteinExistence type="predicted"/>
<reference evidence="1" key="1">
    <citation type="journal article" date="2014" name="Int. J. Syst. Evol. Microbiol.">
        <title>Complete genome sequence of Corynebacterium casei LMG S-19264T (=DSM 44701T), isolated from a smear-ripened cheese.</title>
        <authorList>
            <consortium name="US DOE Joint Genome Institute (JGI-PGF)"/>
            <person name="Walter F."/>
            <person name="Albersmeier A."/>
            <person name="Kalinowski J."/>
            <person name="Ruckert C."/>
        </authorList>
    </citation>
    <scope>NUCLEOTIDE SEQUENCE</scope>
    <source>
        <strain evidence="1">CGMCC 1.15085</strain>
    </source>
</reference>
<name>A0A916T042_9MICO</name>
<keyword evidence="2" id="KW-1185">Reference proteome</keyword>
<dbReference type="AlphaFoldDB" id="A0A916T042"/>
<dbReference type="RefSeq" id="WP_188836262.1">
    <property type="nucleotide sequence ID" value="NZ_BMHI01000002.1"/>
</dbReference>
<evidence type="ECO:0000313" key="1">
    <source>
        <dbReference type="EMBL" id="GGB25263.1"/>
    </source>
</evidence>